<dbReference type="PROSITE" id="PS51194">
    <property type="entry name" value="HELICASE_CTER"/>
    <property type="match status" value="1"/>
</dbReference>
<dbReference type="GO" id="GO:0004386">
    <property type="term" value="F:helicase activity"/>
    <property type="evidence" value="ECO:0007669"/>
    <property type="project" value="UniProtKB-KW"/>
</dbReference>
<gene>
    <name evidence="5" type="ORF">OHU17_09840</name>
</gene>
<dbReference type="PANTHER" id="PTHR47962:SF5">
    <property type="entry name" value="ATP-DEPENDENT HELICASE LHR-RELATED"/>
    <property type="match status" value="1"/>
</dbReference>
<dbReference type="Proteomes" id="UP001432075">
    <property type="component" value="Chromosome"/>
</dbReference>
<accession>A0ABZ1RHY9</accession>
<feature type="domain" description="Helicase C-terminal" evidence="4">
    <location>
        <begin position="263"/>
        <end position="411"/>
    </location>
</feature>
<keyword evidence="5" id="KW-0347">Helicase</keyword>
<dbReference type="SMART" id="SM00487">
    <property type="entry name" value="DEXDc"/>
    <property type="match status" value="1"/>
</dbReference>
<keyword evidence="1" id="KW-0547">Nucleotide-binding</keyword>
<keyword evidence="2" id="KW-0067">ATP-binding</keyword>
<feature type="domain" description="Helicase ATP-binding" evidence="3">
    <location>
        <begin position="42"/>
        <end position="214"/>
    </location>
</feature>
<dbReference type="PANTHER" id="PTHR47962">
    <property type="entry name" value="ATP-DEPENDENT HELICASE LHR-RELATED-RELATED"/>
    <property type="match status" value="1"/>
</dbReference>
<dbReference type="InterPro" id="IPR014001">
    <property type="entry name" value="Helicase_ATP-bd"/>
</dbReference>
<evidence type="ECO:0000256" key="1">
    <source>
        <dbReference type="ARBA" id="ARBA00022741"/>
    </source>
</evidence>
<dbReference type="RefSeq" id="WP_328775751.1">
    <property type="nucleotide sequence ID" value="NZ_CP108057.1"/>
</dbReference>
<dbReference type="PROSITE" id="PS51192">
    <property type="entry name" value="HELICASE_ATP_BIND_1"/>
    <property type="match status" value="1"/>
</dbReference>
<dbReference type="InterPro" id="IPR027417">
    <property type="entry name" value="P-loop_NTPase"/>
</dbReference>
<evidence type="ECO:0000256" key="2">
    <source>
        <dbReference type="ARBA" id="ARBA00022840"/>
    </source>
</evidence>
<dbReference type="InterPro" id="IPR052511">
    <property type="entry name" value="ATP-dep_Helicase"/>
</dbReference>
<keyword evidence="5" id="KW-0378">Hydrolase</keyword>
<reference evidence="5" key="1">
    <citation type="submission" date="2022-10" db="EMBL/GenBank/DDBJ databases">
        <title>The complete genomes of actinobacterial strains from the NBC collection.</title>
        <authorList>
            <person name="Joergensen T.S."/>
            <person name="Alvarez Arevalo M."/>
            <person name="Sterndorff E.B."/>
            <person name="Faurdal D."/>
            <person name="Vuksanovic O."/>
            <person name="Mourched A.-S."/>
            <person name="Charusanti P."/>
            <person name="Shaw S."/>
            <person name="Blin K."/>
            <person name="Weber T."/>
        </authorList>
    </citation>
    <scope>NUCLEOTIDE SEQUENCE</scope>
    <source>
        <strain evidence="5">NBC_00283</strain>
    </source>
</reference>
<dbReference type="InterPro" id="IPR001650">
    <property type="entry name" value="Helicase_C-like"/>
</dbReference>
<dbReference type="SUPFAM" id="SSF52540">
    <property type="entry name" value="P-loop containing nucleoside triphosphate hydrolases"/>
    <property type="match status" value="1"/>
</dbReference>
<organism evidence="5 6">
    <name type="scientific">Streptomyces goshikiensis</name>
    <dbReference type="NCBI Taxonomy" id="1942"/>
    <lineage>
        <taxon>Bacteria</taxon>
        <taxon>Bacillati</taxon>
        <taxon>Actinomycetota</taxon>
        <taxon>Actinomycetes</taxon>
        <taxon>Kitasatosporales</taxon>
        <taxon>Streptomycetaceae</taxon>
        <taxon>Streptomyces</taxon>
    </lineage>
</organism>
<dbReference type="Pfam" id="PF00270">
    <property type="entry name" value="DEAD"/>
    <property type="match status" value="1"/>
</dbReference>
<dbReference type="Gene3D" id="3.40.50.300">
    <property type="entry name" value="P-loop containing nucleotide triphosphate hydrolases"/>
    <property type="match status" value="2"/>
</dbReference>
<keyword evidence="6" id="KW-1185">Reference proteome</keyword>
<dbReference type="SMART" id="SM00490">
    <property type="entry name" value="HELICc"/>
    <property type="match status" value="1"/>
</dbReference>
<dbReference type="InterPro" id="IPR011545">
    <property type="entry name" value="DEAD/DEAH_box_helicase_dom"/>
</dbReference>
<dbReference type="EMBL" id="CP108057">
    <property type="protein sequence ID" value="WUO46118.1"/>
    <property type="molecule type" value="Genomic_DNA"/>
</dbReference>
<evidence type="ECO:0000259" key="4">
    <source>
        <dbReference type="PROSITE" id="PS51194"/>
    </source>
</evidence>
<evidence type="ECO:0000259" key="3">
    <source>
        <dbReference type="PROSITE" id="PS51192"/>
    </source>
</evidence>
<name>A0ABZ1RHY9_9ACTN</name>
<evidence type="ECO:0000313" key="5">
    <source>
        <dbReference type="EMBL" id="WUO46118.1"/>
    </source>
</evidence>
<sequence length="725" mass="79210">MSGGEVGEAGTDPVDRLDPVILHHVVNTLGWPDLRPLQRASIDPLMDGEDALLLAPTAGGKTEAACLPILSAMSRRHWSGTSVLYLCPLKALLNNLVTRVDSYAQWLGRRAELWHGDTKESQRRRIRTDTPDILLTTPESLEAMLIGVKTDHAQLLGGVRAVVVDEVHAFAGDDRGWHLLAVLERLEQVTGRPIQRIGLSATVGNPQQLLTWLQGSGAGKRPGRVVAPCVELTAATASAEATSPLDRRPPGEVELDYVGSLENAAKLISALHRGEKRLVFCESRRQVELLGAALRAREVTVFLSHASLSAEERARSEQAFAEARDCVIVSTSTLELGIDVGDLDRVIQIDSPRTVASFLQRIGRTGRRSGTTRNCLFLATGKDTLLQAAALLFLWGRGWVEPVTPPPEPRHLVAQQLLAATLQQHRIGNQTWQGMWNGLAPFDRSAAPVLRHLVNEGFLDEDGSMLFIGPEAERRFGRRHFIELTASFTAPPQFTVLSGRTEIGQTDPSVLTEERPGPRRLLLGGRSWQVTFIDWGRKRAFVEPADGGGVAKWTGSGLAGLSYALTRAMRDVLLGEDPPVSLTRRAKACLTAWREEDAPQITDAGCSLITRLGTDVRWWTWAGYRANATLAATLPSISDPVQRPTDCYVRLREDLTPNMWQDAHKRADGGNALVLPDVDHRAVHGLKFSAALPPRLAVATVAARLADFDGARATLRAPVRFQTES</sequence>
<evidence type="ECO:0000313" key="6">
    <source>
        <dbReference type="Proteomes" id="UP001432075"/>
    </source>
</evidence>
<dbReference type="Pfam" id="PF00271">
    <property type="entry name" value="Helicase_C"/>
    <property type="match status" value="1"/>
</dbReference>
<proteinExistence type="predicted"/>
<protein>
    <submittedName>
        <fullName evidence="5">DEAD/DEAH box helicase</fullName>
    </submittedName>
</protein>